<dbReference type="PROSITE" id="PS00550">
    <property type="entry name" value="HEMERYTHRINS"/>
    <property type="match status" value="1"/>
</dbReference>
<accession>A0A4P7UFH0</accession>
<protein>
    <submittedName>
        <fullName evidence="11">Bacteriohemerythrin</fullName>
    </submittedName>
</protein>
<evidence type="ECO:0000256" key="4">
    <source>
        <dbReference type="ARBA" id="ARBA00023224"/>
    </source>
</evidence>
<evidence type="ECO:0000256" key="1">
    <source>
        <dbReference type="ARBA" id="ARBA00010587"/>
    </source>
</evidence>
<dbReference type="GO" id="GO:0046872">
    <property type="term" value="F:metal ion binding"/>
    <property type="evidence" value="ECO:0007669"/>
    <property type="project" value="UniProtKB-KW"/>
</dbReference>
<organism evidence="11 12">
    <name type="scientific">Desulfovibrio desulfuricans</name>
    <dbReference type="NCBI Taxonomy" id="876"/>
    <lineage>
        <taxon>Bacteria</taxon>
        <taxon>Pseudomonadati</taxon>
        <taxon>Thermodesulfobacteriota</taxon>
        <taxon>Desulfovibrionia</taxon>
        <taxon>Desulfovibrionales</taxon>
        <taxon>Desulfovibrionaceae</taxon>
        <taxon>Desulfovibrio</taxon>
    </lineage>
</organism>
<dbReference type="PANTHER" id="PTHR32089:SF112">
    <property type="entry name" value="LYSOZYME-LIKE PROTEIN-RELATED"/>
    <property type="match status" value="1"/>
</dbReference>
<name>A0A4P7UFH0_DESDE</name>
<feature type="domain" description="Methyl-accepting transducer" evidence="9">
    <location>
        <begin position="178"/>
        <end position="414"/>
    </location>
</feature>
<keyword evidence="4 6" id="KW-0807">Transducer</keyword>
<reference evidence="11 12" key="1">
    <citation type="submission" date="2019-02" db="EMBL/GenBank/DDBJ databases">
        <title>Complete Genome Sequence of Desulfovibrio desulfuricans IC1, a Sulfonate Utilizing Anaerobe.</title>
        <authorList>
            <person name="Day L.A."/>
            <person name="De Leon K.B."/>
            <person name="Wall J.D."/>
        </authorList>
    </citation>
    <scope>NUCLEOTIDE SEQUENCE [LARGE SCALE GENOMIC DNA]</scope>
    <source>
        <strain evidence="11 12">IC1</strain>
    </source>
</reference>
<keyword evidence="7" id="KW-0175">Coiled coil</keyword>
<evidence type="ECO:0000313" key="11">
    <source>
        <dbReference type="EMBL" id="QCC84683.1"/>
    </source>
</evidence>
<dbReference type="InterPro" id="IPR004089">
    <property type="entry name" value="MCPsignal_dom"/>
</dbReference>
<dbReference type="SUPFAM" id="SSF47188">
    <property type="entry name" value="Hemerythrin-like"/>
    <property type="match status" value="1"/>
</dbReference>
<dbReference type="InterPro" id="IPR016131">
    <property type="entry name" value="Haemerythrin_Fe_BS"/>
</dbReference>
<dbReference type="GO" id="GO:0007165">
    <property type="term" value="P:signal transduction"/>
    <property type="evidence" value="ECO:0007669"/>
    <property type="project" value="UniProtKB-KW"/>
</dbReference>
<dbReference type="GO" id="GO:0016020">
    <property type="term" value="C:membrane"/>
    <property type="evidence" value="ECO:0007669"/>
    <property type="project" value="InterPro"/>
</dbReference>
<dbReference type="Proteomes" id="UP000297065">
    <property type="component" value="Chromosome"/>
</dbReference>
<sequence length="594" mass="63502">MKRRRYGSGASEHTMGVSMSIEAGTSLKIRLFASAAVLMCGGAASFTYGVISDASLLVHGALFCIAALAGVFLLWTVYSQLLLPLRTIRNYARDVAAGGAAACPRDAMPKEYSDLRDSICSMVATLAQALADARRKGDEAERLAADSNQALQESRAAESQIRQLLNDMNVASQKAATASASIFAGIRELGQNMENVDHDVVLQRERMQEASQAVEQINNAIQNIALNTGKAAEDAEMARKGAVAGAQGVRGAVTSIEQVKGRILSLKETMASLGQQAEGIGAVLGVITDIADQTNLLALNAAIEAARAGEAGRGFAVVADEVRKLAEKTMNATREVGESLRSIQAKARENVQAVDAAAQDIVSSAGTAEQAAEDVNRIAEFVQQAANEVSAIAEASNAQTTASEQVRRGVTEVNAVAAETADHVNRSIHVLVEISGQAEELDAIIGAMGKGRLGGVVDSDQLISWTDELSVGVAVIDEQHKGLVTLINELNAAMRQRRSDTVLAGVLDRLKQYTVKHFATEEEFFDRFGYPDAPAHKKAHRELVEKVLAFEKELKSGRAKVTMEIMRFLKDWLVGHIMGTDKRYGPFLNSKGVR</sequence>
<evidence type="ECO:0000259" key="10">
    <source>
        <dbReference type="PROSITE" id="PS50885"/>
    </source>
</evidence>
<evidence type="ECO:0000259" key="9">
    <source>
        <dbReference type="PROSITE" id="PS50111"/>
    </source>
</evidence>
<feature type="coiled-coil region" evidence="7">
    <location>
        <begin position="123"/>
        <end position="174"/>
    </location>
</feature>
<dbReference type="AlphaFoldDB" id="A0A4P7UFH0"/>
<dbReference type="Pfam" id="PF00015">
    <property type="entry name" value="MCPsignal"/>
    <property type="match status" value="1"/>
</dbReference>
<dbReference type="EMBL" id="CP036295">
    <property type="protein sequence ID" value="QCC84683.1"/>
    <property type="molecule type" value="Genomic_DNA"/>
</dbReference>
<dbReference type="SUPFAM" id="SSF58104">
    <property type="entry name" value="Methyl-accepting chemotaxis protein (MCP) signaling domain"/>
    <property type="match status" value="1"/>
</dbReference>
<dbReference type="CDD" id="cd11386">
    <property type="entry name" value="MCP_signal"/>
    <property type="match status" value="1"/>
</dbReference>
<evidence type="ECO:0000256" key="8">
    <source>
        <dbReference type="SAM" id="Phobius"/>
    </source>
</evidence>
<dbReference type="NCBIfam" id="NF033749">
    <property type="entry name" value="bact_hemeryth"/>
    <property type="match status" value="1"/>
</dbReference>
<dbReference type="InterPro" id="IPR012827">
    <property type="entry name" value="Hemerythrin_metal-bd"/>
</dbReference>
<keyword evidence="3" id="KW-0408">Iron</keyword>
<comment type="similarity">
    <text evidence="5">Belongs to the methyl-accepting chemotaxis (MCP) protein family.</text>
</comment>
<feature type="domain" description="HAMP" evidence="10">
    <location>
        <begin position="79"/>
        <end position="131"/>
    </location>
</feature>
<dbReference type="InterPro" id="IPR012312">
    <property type="entry name" value="Hemerythrin-like"/>
</dbReference>
<feature type="coiled-coil region" evidence="7">
    <location>
        <begin position="200"/>
        <end position="227"/>
    </location>
</feature>
<keyword evidence="8" id="KW-0472">Membrane</keyword>
<keyword evidence="2" id="KW-0479">Metal-binding</keyword>
<keyword evidence="8" id="KW-1133">Transmembrane helix</keyword>
<dbReference type="Pfam" id="PF01814">
    <property type="entry name" value="Hemerythrin"/>
    <property type="match status" value="1"/>
</dbReference>
<evidence type="ECO:0000256" key="3">
    <source>
        <dbReference type="ARBA" id="ARBA00023004"/>
    </source>
</evidence>
<dbReference type="InterPro" id="IPR035938">
    <property type="entry name" value="Hemerythrin-like_sf"/>
</dbReference>
<evidence type="ECO:0000256" key="5">
    <source>
        <dbReference type="ARBA" id="ARBA00029447"/>
    </source>
</evidence>
<comment type="similarity">
    <text evidence="1">Belongs to the hemerythrin family.</text>
</comment>
<dbReference type="NCBIfam" id="TIGR02481">
    <property type="entry name" value="hemeryth_dom"/>
    <property type="match status" value="1"/>
</dbReference>
<gene>
    <name evidence="11" type="ORF">DDIC_02080</name>
</gene>
<dbReference type="PROSITE" id="PS50885">
    <property type="entry name" value="HAMP"/>
    <property type="match status" value="1"/>
</dbReference>
<feature type="transmembrane region" description="Helical" evidence="8">
    <location>
        <begin position="29"/>
        <end position="51"/>
    </location>
</feature>
<evidence type="ECO:0000256" key="2">
    <source>
        <dbReference type="ARBA" id="ARBA00022723"/>
    </source>
</evidence>
<dbReference type="PROSITE" id="PS50111">
    <property type="entry name" value="CHEMOTAXIS_TRANSDUC_2"/>
    <property type="match status" value="1"/>
</dbReference>
<keyword evidence="8" id="KW-0812">Transmembrane</keyword>
<dbReference type="OrthoDB" id="9774644at2"/>
<feature type="transmembrane region" description="Helical" evidence="8">
    <location>
        <begin position="57"/>
        <end position="78"/>
    </location>
</feature>
<dbReference type="SMART" id="SM00283">
    <property type="entry name" value="MA"/>
    <property type="match status" value="1"/>
</dbReference>
<dbReference type="Gene3D" id="1.10.287.950">
    <property type="entry name" value="Methyl-accepting chemotaxis protein"/>
    <property type="match status" value="1"/>
</dbReference>
<evidence type="ECO:0000256" key="7">
    <source>
        <dbReference type="SAM" id="Coils"/>
    </source>
</evidence>
<dbReference type="Gene3D" id="1.20.120.50">
    <property type="entry name" value="Hemerythrin-like"/>
    <property type="match status" value="1"/>
</dbReference>
<proteinExistence type="inferred from homology"/>
<dbReference type="PANTHER" id="PTHR32089">
    <property type="entry name" value="METHYL-ACCEPTING CHEMOTAXIS PROTEIN MCPB"/>
    <property type="match status" value="1"/>
</dbReference>
<dbReference type="CDD" id="cd12107">
    <property type="entry name" value="Hemerythrin"/>
    <property type="match status" value="1"/>
</dbReference>
<evidence type="ECO:0000256" key="6">
    <source>
        <dbReference type="PROSITE-ProRule" id="PRU00284"/>
    </source>
</evidence>
<dbReference type="InterPro" id="IPR003660">
    <property type="entry name" value="HAMP_dom"/>
</dbReference>
<evidence type="ECO:0000313" key="12">
    <source>
        <dbReference type="Proteomes" id="UP000297065"/>
    </source>
</evidence>